<dbReference type="NCBIfam" id="TIGR01771">
    <property type="entry name" value="L-LDH-NAD"/>
    <property type="match status" value="1"/>
</dbReference>
<dbReference type="GO" id="GO:0006096">
    <property type="term" value="P:glycolytic process"/>
    <property type="evidence" value="ECO:0007669"/>
    <property type="project" value="UniProtKB-UniRule"/>
</dbReference>
<feature type="binding site" evidence="7">
    <location>
        <position position="40"/>
    </location>
    <ligand>
        <name>NAD(+)</name>
        <dbReference type="ChEBI" id="CHEBI:57540"/>
    </ligand>
</feature>
<sequence>MKRNKIVLIGSGFVGSAFAHAVVAKGLVDELAIIDIDEDKAKADVWDLNHATPFGDKFVDVHLGSYSDCSDADIVVICASAKLDKGDTRLKLLEDNVNIFVPMIQKVIAHGFDGYFVLPSNPVDIMSYVIKRVSQFPKNKIIGSGTSLDTARFEFFLSRTFDVAPQNVYAPVIGEHGDSQVAVWSHAQIAGEPVLDLLNKGVDQTTFKQSIASQTTQVGYDIYVRKGTTNFGISLSLVRIVEAILFNKNVIMNVSSYLEGEYGLNDLYIGTPTVINGNGADRVIELKLEEDELTRFKQSSHIILEHQQRADALIESILNK</sequence>
<dbReference type="CDD" id="cd05291">
    <property type="entry name" value="HicDH_like"/>
    <property type="match status" value="1"/>
</dbReference>
<feature type="binding site" evidence="7">
    <location>
        <position position="14"/>
    </location>
    <ligand>
        <name>NAD(+)</name>
        <dbReference type="ChEBI" id="CHEBI:57540"/>
    </ligand>
</feature>
<comment type="subcellular location">
    <subcellularLocation>
        <location evidence="7">Cytoplasm</location>
    </subcellularLocation>
</comment>
<dbReference type="InterPro" id="IPR001557">
    <property type="entry name" value="L-lactate/malate_DH"/>
</dbReference>
<evidence type="ECO:0000256" key="2">
    <source>
        <dbReference type="ARBA" id="ARBA00006054"/>
    </source>
</evidence>
<evidence type="ECO:0000256" key="5">
    <source>
        <dbReference type="ARBA" id="ARBA00023027"/>
    </source>
</evidence>
<keyword evidence="4 7" id="KW-0560">Oxidoreductase</keyword>
<feature type="binding site" evidence="7">
    <location>
        <begin position="121"/>
        <end position="124"/>
    </location>
    <ligand>
        <name>substrate</name>
    </ligand>
</feature>
<comment type="caution">
    <text evidence="7">Lacks conserved residue(s) required for the propagation of feature annotation.</text>
</comment>
<keyword evidence="7" id="KW-0597">Phosphoprotein</keyword>
<dbReference type="EC" id="1.1.1.27" evidence="3 7"/>
<protein>
    <recommendedName>
        <fullName evidence="3 7">L-lactate dehydrogenase</fullName>
        <shortName evidence="7">L-LDH</shortName>
        <ecNumber evidence="3 7">1.1.1.27</ecNumber>
    </recommendedName>
</protein>
<proteinExistence type="inferred from homology"/>
<dbReference type="InterPro" id="IPR022383">
    <property type="entry name" value="Lactate/malate_DH_C"/>
</dbReference>
<feature type="binding site" evidence="7">
    <location>
        <position position="229"/>
    </location>
    <ligand>
        <name>substrate</name>
    </ligand>
</feature>
<reference evidence="8 9" key="1">
    <citation type="submission" date="2022-06" db="EMBL/GenBank/DDBJ databases">
        <title>Staphylococcus hominis ShoR14 genome sequence.</title>
        <authorList>
            <person name="Yeo C.C."/>
            <person name="Chew C.H."/>
            <person name="Che Hamzah A.M."/>
            <person name="Al-Trad E.I."/>
        </authorList>
    </citation>
    <scope>NUCLEOTIDE SEQUENCE [LARGE SCALE GENOMIC DNA]</scope>
    <source>
        <strain evidence="8 9">ShoR14</strain>
    </source>
</reference>
<evidence type="ECO:0000256" key="6">
    <source>
        <dbReference type="ARBA" id="ARBA00049258"/>
    </source>
</evidence>
<dbReference type="InterPro" id="IPR036291">
    <property type="entry name" value="NAD(P)-bd_dom_sf"/>
</dbReference>
<dbReference type="PIRSF" id="PIRSF000102">
    <property type="entry name" value="Lac_mal_DH"/>
    <property type="match status" value="1"/>
</dbReference>
<dbReference type="Gene3D" id="3.40.50.720">
    <property type="entry name" value="NAD(P)-binding Rossmann-like Domain"/>
    <property type="match status" value="1"/>
</dbReference>
<dbReference type="PROSITE" id="PS00064">
    <property type="entry name" value="L_LDH"/>
    <property type="match status" value="1"/>
</dbReference>
<feature type="binding site" evidence="7">
    <location>
        <begin position="149"/>
        <end position="152"/>
    </location>
    <ligand>
        <name>substrate</name>
    </ligand>
</feature>
<dbReference type="GO" id="GO:0006089">
    <property type="term" value="P:lactate metabolic process"/>
    <property type="evidence" value="ECO:0007669"/>
    <property type="project" value="TreeGrafter"/>
</dbReference>
<keyword evidence="5 7" id="KW-0520">NAD</keyword>
<evidence type="ECO:0000313" key="9">
    <source>
        <dbReference type="Proteomes" id="UP000665944"/>
    </source>
</evidence>
<accession>A0A4Q9WRE7</accession>
<feature type="modified residue" description="Phosphotyrosine" evidence="7">
    <location>
        <position position="220"/>
    </location>
</feature>
<feature type="binding site" evidence="7">
    <location>
        <position position="35"/>
    </location>
    <ligand>
        <name>NAD(+)</name>
        <dbReference type="ChEBI" id="CHEBI:57540"/>
    </ligand>
</feature>
<dbReference type="RefSeq" id="WP_017175065.1">
    <property type="nucleotide sequence ID" value="NZ_CABMJU010000005.1"/>
</dbReference>
<dbReference type="SUPFAM" id="SSF51735">
    <property type="entry name" value="NAD(P)-binding Rossmann-fold domains"/>
    <property type="match status" value="1"/>
</dbReference>
<dbReference type="PANTHER" id="PTHR43128:SF16">
    <property type="entry name" value="L-LACTATE DEHYDROGENASE"/>
    <property type="match status" value="1"/>
</dbReference>
<feature type="binding site" evidence="7">
    <location>
        <position position="66"/>
    </location>
    <ligand>
        <name>NAD(+)</name>
        <dbReference type="ChEBI" id="CHEBI:57540"/>
    </ligand>
</feature>
<name>A0A4Q9WRE7_STAHO</name>
<keyword evidence="7" id="KW-0963">Cytoplasm</keyword>
<dbReference type="Pfam" id="PF02866">
    <property type="entry name" value="Ldh_1_C"/>
    <property type="match status" value="1"/>
</dbReference>
<dbReference type="InterPro" id="IPR011304">
    <property type="entry name" value="L-lactate_DH"/>
</dbReference>
<organism evidence="8 9">
    <name type="scientific">Staphylococcus hominis</name>
    <dbReference type="NCBI Taxonomy" id="1290"/>
    <lineage>
        <taxon>Bacteria</taxon>
        <taxon>Bacillati</taxon>
        <taxon>Bacillota</taxon>
        <taxon>Bacilli</taxon>
        <taxon>Bacillales</taxon>
        <taxon>Staphylococcaceae</taxon>
        <taxon>Staphylococcus</taxon>
    </lineage>
</organism>
<dbReference type="AlphaFoldDB" id="A0A4Q9WRE7"/>
<dbReference type="InterPro" id="IPR015955">
    <property type="entry name" value="Lactate_DH/Glyco_Ohase_4_C"/>
</dbReference>
<dbReference type="Proteomes" id="UP000665944">
    <property type="component" value="Unassembled WGS sequence"/>
</dbReference>
<comment type="similarity">
    <text evidence="2 7">Belongs to the LDH/MDH superfamily. LDH family.</text>
</comment>
<dbReference type="PRINTS" id="PR00086">
    <property type="entry name" value="LLDHDRGNASE"/>
</dbReference>
<dbReference type="HAMAP" id="MF_00488">
    <property type="entry name" value="Lactate_dehydrog"/>
    <property type="match status" value="1"/>
</dbReference>
<dbReference type="GO" id="GO:0004459">
    <property type="term" value="F:L-lactate dehydrogenase (NAD+) activity"/>
    <property type="evidence" value="ECO:0007669"/>
    <property type="project" value="UniProtKB-UniRule"/>
</dbReference>
<evidence type="ECO:0000256" key="4">
    <source>
        <dbReference type="ARBA" id="ARBA00023002"/>
    </source>
</evidence>
<comment type="catalytic activity">
    <reaction evidence="6 7">
        <text>(S)-lactate + NAD(+) = pyruvate + NADH + H(+)</text>
        <dbReference type="Rhea" id="RHEA:23444"/>
        <dbReference type="ChEBI" id="CHEBI:15361"/>
        <dbReference type="ChEBI" id="CHEBI:15378"/>
        <dbReference type="ChEBI" id="CHEBI:16651"/>
        <dbReference type="ChEBI" id="CHEBI:57540"/>
        <dbReference type="ChEBI" id="CHEBI:57945"/>
        <dbReference type="EC" id="1.1.1.27"/>
    </reaction>
</comment>
<dbReference type="InterPro" id="IPR001236">
    <property type="entry name" value="Lactate/malate_DH_N"/>
</dbReference>
<dbReference type="Gene3D" id="3.90.110.10">
    <property type="entry name" value="Lactate dehydrogenase/glycoside hydrolase, family 4, C-terminal"/>
    <property type="match status" value="1"/>
</dbReference>
<evidence type="ECO:0000256" key="1">
    <source>
        <dbReference type="ARBA" id="ARBA00004843"/>
    </source>
</evidence>
<dbReference type="EMBL" id="JAGHKT020000012">
    <property type="protein sequence ID" value="MCM5672828.1"/>
    <property type="molecule type" value="Genomic_DNA"/>
</dbReference>
<evidence type="ECO:0000256" key="3">
    <source>
        <dbReference type="ARBA" id="ARBA00012967"/>
    </source>
</evidence>
<evidence type="ECO:0000313" key="8">
    <source>
        <dbReference type="EMBL" id="MCM5672828.1"/>
    </source>
</evidence>
<dbReference type="NCBIfam" id="NF000824">
    <property type="entry name" value="PRK00066.1"/>
    <property type="match status" value="1"/>
</dbReference>
<feature type="binding site" evidence="7">
    <location>
        <position position="89"/>
    </location>
    <ligand>
        <name>substrate</name>
    </ligand>
</feature>
<gene>
    <name evidence="7" type="primary">ldh</name>
    <name evidence="8" type="ORF">J7T32_008750</name>
</gene>
<dbReference type="PANTHER" id="PTHR43128">
    <property type="entry name" value="L-2-HYDROXYCARBOXYLATE DEHYDROGENASE (NAD(P)(+))"/>
    <property type="match status" value="1"/>
</dbReference>
<comment type="caution">
    <text evidence="8">The sequence shown here is derived from an EMBL/GenBank/DDBJ whole genome shotgun (WGS) entry which is preliminary data.</text>
</comment>
<feature type="active site" description="Proton acceptor" evidence="7">
    <location>
        <position position="176"/>
    </location>
</feature>
<dbReference type="Pfam" id="PF00056">
    <property type="entry name" value="Ldh_1_N"/>
    <property type="match status" value="1"/>
</dbReference>
<comment type="pathway">
    <text evidence="1 7">Fermentation; pyruvate fermentation to lactate; (S)-lactate from pyruvate: step 1/1.</text>
</comment>
<dbReference type="InterPro" id="IPR018177">
    <property type="entry name" value="L-lactate_DH_AS"/>
</dbReference>
<keyword evidence="9" id="KW-1185">Reference proteome</keyword>
<dbReference type="SUPFAM" id="SSF56327">
    <property type="entry name" value="LDH C-terminal domain-like"/>
    <property type="match status" value="1"/>
</dbReference>
<feature type="binding site" evidence="7">
    <location>
        <position position="144"/>
    </location>
    <ligand>
        <name>NAD(+)</name>
        <dbReference type="ChEBI" id="CHEBI:57540"/>
    </ligand>
</feature>
<dbReference type="GO" id="GO:0005737">
    <property type="term" value="C:cytoplasm"/>
    <property type="evidence" value="ECO:0007669"/>
    <property type="project" value="UniProtKB-SubCell"/>
</dbReference>
<comment type="function">
    <text evidence="7">Catalyzes the conversion of lactate to pyruvate.</text>
</comment>
<comment type="subunit">
    <text evidence="7">Homotetramer.</text>
</comment>
<evidence type="ECO:0000256" key="7">
    <source>
        <dbReference type="HAMAP-Rule" id="MF_00488"/>
    </source>
</evidence>